<accession>A0ABD3CSY1</accession>
<keyword evidence="2 3" id="KW-0539">Nucleus</keyword>
<organism evidence="6 7">
    <name type="scientific">Castilleja foliolosa</name>
    <dbReference type="NCBI Taxonomy" id="1961234"/>
    <lineage>
        <taxon>Eukaryota</taxon>
        <taxon>Viridiplantae</taxon>
        <taxon>Streptophyta</taxon>
        <taxon>Embryophyta</taxon>
        <taxon>Tracheophyta</taxon>
        <taxon>Spermatophyta</taxon>
        <taxon>Magnoliopsida</taxon>
        <taxon>eudicotyledons</taxon>
        <taxon>Gunneridae</taxon>
        <taxon>Pentapetalae</taxon>
        <taxon>asterids</taxon>
        <taxon>lamiids</taxon>
        <taxon>Lamiales</taxon>
        <taxon>Orobanchaceae</taxon>
        <taxon>Pedicularideae</taxon>
        <taxon>Castillejinae</taxon>
        <taxon>Castilleja</taxon>
    </lineage>
</organism>
<dbReference type="EMBL" id="JAVIJP010000032">
    <property type="protein sequence ID" value="KAL3632587.1"/>
    <property type="molecule type" value="Genomic_DNA"/>
</dbReference>
<comment type="subcellular location">
    <subcellularLocation>
        <location evidence="1 3">Nucleus</location>
    </subcellularLocation>
</comment>
<feature type="region of interest" description="Disordered" evidence="4">
    <location>
        <begin position="286"/>
        <end position="397"/>
    </location>
</feature>
<comment type="caution">
    <text evidence="6">The sequence shown here is derived from an EMBL/GenBank/DDBJ whole genome shotgun (WGS) entry which is preliminary data.</text>
</comment>
<evidence type="ECO:0000256" key="4">
    <source>
        <dbReference type="SAM" id="MobiDB-lite"/>
    </source>
</evidence>
<dbReference type="AlphaFoldDB" id="A0ABD3CSY1"/>
<dbReference type="InterPro" id="IPR003617">
    <property type="entry name" value="TFIIS/CRSP70_N_sub"/>
</dbReference>
<evidence type="ECO:0000313" key="6">
    <source>
        <dbReference type="EMBL" id="KAL3632587.1"/>
    </source>
</evidence>
<feature type="region of interest" description="Disordered" evidence="4">
    <location>
        <begin position="252"/>
        <end position="271"/>
    </location>
</feature>
<proteinExistence type="predicted"/>
<dbReference type="InterPro" id="IPR017923">
    <property type="entry name" value="TFIIS_N"/>
</dbReference>
<keyword evidence="7" id="KW-1185">Reference proteome</keyword>
<dbReference type="Pfam" id="PF08711">
    <property type="entry name" value="Med26"/>
    <property type="match status" value="1"/>
</dbReference>
<name>A0ABD3CSY1_9LAMI</name>
<dbReference type="PANTHER" id="PTHR46554:SF2">
    <property type="entry name" value="TFIIS N-TERMINAL DOMAIN-CONTAINING PROTEIN"/>
    <property type="match status" value="1"/>
</dbReference>
<evidence type="ECO:0000256" key="2">
    <source>
        <dbReference type="ARBA" id="ARBA00023242"/>
    </source>
</evidence>
<dbReference type="Proteomes" id="UP001632038">
    <property type="component" value="Unassembled WGS sequence"/>
</dbReference>
<gene>
    <name evidence="6" type="ORF">CASFOL_025571</name>
</gene>
<dbReference type="CDD" id="cd00183">
    <property type="entry name" value="TFIIS_I"/>
    <property type="match status" value="1"/>
</dbReference>
<dbReference type="Gene3D" id="1.20.930.10">
    <property type="entry name" value="Conserved domain common to transcription factors TFIIS, elongin A, CRSP70"/>
    <property type="match status" value="1"/>
</dbReference>
<dbReference type="PANTHER" id="PTHR46554">
    <property type="entry name" value="MEDIATOR OF RNA POLYMERASE II TRANSCRIPTION SUBUNIT 26A-RELATED"/>
    <property type="match status" value="1"/>
</dbReference>
<dbReference type="InterPro" id="IPR035441">
    <property type="entry name" value="TFIIS/LEDGF_dom_sf"/>
</dbReference>
<evidence type="ECO:0000259" key="5">
    <source>
        <dbReference type="PROSITE" id="PS51319"/>
    </source>
</evidence>
<dbReference type="GO" id="GO:0005634">
    <property type="term" value="C:nucleus"/>
    <property type="evidence" value="ECO:0007669"/>
    <property type="project" value="UniProtKB-SubCell"/>
</dbReference>
<dbReference type="SUPFAM" id="SSF47676">
    <property type="entry name" value="Conserved domain common to transcription factors TFIIS, elongin A, CRSP70"/>
    <property type="match status" value="1"/>
</dbReference>
<evidence type="ECO:0000256" key="1">
    <source>
        <dbReference type="ARBA" id="ARBA00004123"/>
    </source>
</evidence>
<feature type="compositionally biased region" description="Basic residues" evidence="4">
    <location>
        <begin position="445"/>
        <end position="461"/>
    </location>
</feature>
<feature type="region of interest" description="Disordered" evidence="4">
    <location>
        <begin position="438"/>
        <end position="461"/>
    </location>
</feature>
<reference evidence="7" key="1">
    <citation type="journal article" date="2024" name="IScience">
        <title>Strigolactones Initiate the Formation of Haustorium-like Structures in Castilleja.</title>
        <authorList>
            <person name="Buerger M."/>
            <person name="Peterson D."/>
            <person name="Chory J."/>
        </authorList>
    </citation>
    <scope>NUCLEOTIDE SEQUENCE [LARGE SCALE GENOMIC DNA]</scope>
</reference>
<sequence>MMTSSVTKSTGHVTFLPAKPVIAANYYLFFHGVNNYELEEWRNYFLKANSDIFTVIEQAIMVAAFDCPFDFKLKRDRIAEVLFSSKITKCDKLELSVTTNDDDKYTSGIETGAGGSKESKVNSFNRDDDDDDEIIDIEALDDDEILQQESQLYGDVLRIKQLLDNHQHESSALLIDSLKRLQLMSFSIETLKVTEIGKSVNALRKHGAKEIRNLVRTLIKNWMIMVDSYVETKEAVAAGAEIQTDSVQMSVVEEEEREGLPSPPLDEGAFLADPTSMELSQFFDRMDDDGSEFNKNRENGGNKPNVEKTEARKLENESLKNSHLPLKPEQKRNLGPVLKKQTPLKPNGPLDSERVRPVVPKPSNYESGPKVQQKPDKAAFPKKPMPPRQEKLNLNNESCDGIRLEAAKRKLHERYQEVQNTKRQRTVQMVELHNLPKQSVVQRNQKTRPGNHNRNRANGRL</sequence>
<feature type="compositionally biased region" description="Basic and acidic residues" evidence="4">
    <location>
        <begin position="292"/>
        <end position="332"/>
    </location>
</feature>
<feature type="domain" description="TFIIS N-terminal" evidence="5">
    <location>
        <begin position="154"/>
        <end position="229"/>
    </location>
</feature>
<protein>
    <recommendedName>
        <fullName evidence="5">TFIIS N-terminal domain-containing protein</fullName>
    </recommendedName>
</protein>
<dbReference type="SMART" id="SM00509">
    <property type="entry name" value="TFS2N"/>
    <property type="match status" value="1"/>
</dbReference>
<dbReference type="PROSITE" id="PS51319">
    <property type="entry name" value="TFIIS_N"/>
    <property type="match status" value="1"/>
</dbReference>
<evidence type="ECO:0000256" key="3">
    <source>
        <dbReference type="PROSITE-ProRule" id="PRU00649"/>
    </source>
</evidence>
<evidence type="ECO:0000313" key="7">
    <source>
        <dbReference type="Proteomes" id="UP001632038"/>
    </source>
</evidence>